<protein>
    <submittedName>
        <fullName evidence="1">Uncharacterized protein</fullName>
    </submittedName>
</protein>
<proteinExistence type="predicted"/>
<comment type="caution">
    <text evidence="1">The sequence shown here is derived from an EMBL/GenBank/DDBJ whole genome shotgun (WGS) entry which is preliminary data.</text>
</comment>
<evidence type="ECO:0000313" key="1">
    <source>
        <dbReference type="EMBL" id="MFC4349616.1"/>
    </source>
</evidence>
<sequence>MLNIEGISFSERLLPSARVSRDGLERANTLTATFLQVDGQPSNMHLIGEVAPRLQYYLYYNAIAKPRKYDLALGTLNVLVLANPRLPTGSRVPAFFKLLEVPNLAAMQKGLQLGRADYVLLDALTADSVVNDAAVAELALQPVRRIMEAGMYIALSSTTHPAFTARIKQAYKDQREEIFKGYSRIVQNSAAQAAEYLEDREQ</sequence>
<dbReference type="Proteomes" id="UP001595776">
    <property type="component" value="Unassembled WGS sequence"/>
</dbReference>
<name>A0ABV8UFH8_9PROT</name>
<keyword evidence="2" id="KW-1185">Reference proteome</keyword>
<dbReference type="SUPFAM" id="SSF53850">
    <property type="entry name" value="Periplasmic binding protein-like II"/>
    <property type="match status" value="1"/>
</dbReference>
<dbReference type="EMBL" id="JBHSCR010000034">
    <property type="protein sequence ID" value="MFC4349616.1"/>
    <property type="molecule type" value="Genomic_DNA"/>
</dbReference>
<dbReference type="RefSeq" id="WP_156431943.1">
    <property type="nucleotide sequence ID" value="NZ_JBHSCR010000034.1"/>
</dbReference>
<accession>A0ABV8UFH8</accession>
<evidence type="ECO:0000313" key="2">
    <source>
        <dbReference type="Proteomes" id="UP001595776"/>
    </source>
</evidence>
<organism evidence="1 2">
    <name type="scientific">Kordiimonas lipolytica</name>
    <dbReference type="NCBI Taxonomy" id="1662421"/>
    <lineage>
        <taxon>Bacteria</taxon>
        <taxon>Pseudomonadati</taxon>
        <taxon>Pseudomonadota</taxon>
        <taxon>Alphaproteobacteria</taxon>
        <taxon>Kordiimonadales</taxon>
        <taxon>Kordiimonadaceae</taxon>
        <taxon>Kordiimonas</taxon>
    </lineage>
</organism>
<gene>
    <name evidence="1" type="ORF">ACFO5Q_17330</name>
</gene>
<reference evidence="2" key="1">
    <citation type="journal article" date="2019" name="Int. J. Syst. Evol. Microbiol.">
        <title>The Global Catalogue of Microorganisms (GCM) 10K type strain sequencing project: providing services to taxonomists for standard genome sequencing and annotation.</title>
        <authorList>
            <consortium name="The Broad Institute Genomics Platform"/>
            <consortium name="The Broad Institute Genome Sequencing Center for Infectious Disease"/>
            <person name="Wu L."/>
            <person name="Ma J."/>
        </authorList>
    </citation>
    <scope>NUCLEOTIDE SEQUENCE [LARGE SCALE GENOMIC DNA]</scope>
    <source>
        <strain evidence="2">CGMCC 1.15304</strain>
    </source>
</reference>